<organism evidence="2 3">
    <name type="scientific">Rubroshorea leprosula</name>
    <dbReference type="NCBI Taxonomy" id="152421"/>
    <lineage>
        <taxon>Eukaryota</taxon>
        <taxon>Viridiplantae</taxon>
        <taxon>Streptophyta</taxon>
        <taxon>Embryophyta</taxon>
        <taxon>Tracheophyta</taxon>
        <taxon>Spermatophyta</taxon>
        <taxon>Magnoliopsida</taxon>
        <taxon>eudicotyledons</taxon>
        <taxon>Gunneridae</taxon>
        <taxon>Pentapetalae</taxon>
        <taxon>rosids</taxon>
        <taxon>malvids</taxon>
        <taxon>Malvales</taxon>
        <taxon>Dipterocarpaceae</taxon>
        <taxon>Rubroshorea</taxon>
    </lineage>
</organism>
<accession>A0AAV5JVD0</accession>
<keyword evidence="1" id="KW-0732">Signal</keyword>
<protein>
    <recommendedName>
        <fullName evidence="4">Secreted protein</fullName>
    </recommendedName>
</protein>
<gene>
    <name evidence="2" type="ORF">SLEP1_g26339</name>
</gene>
<dbReference type="AlphaFoldDB" id="A0AAV5JVD0"/>
<sequence>MWRISSKSIKEFRICLALLSPVHRLLCGCVIFGHFSIHEFPLQNCCRLLPPPGSVLQLENCGFLTIGCPSTWVESSVLHDLRKRSQGRRGE</sequence>
<comment type="caution">
    <text evidence="2">The sequence shown here is derived from an EMBL/GenBank/DDBJ whole genome shotgun (WGS) entry which is preliminary data.</text>
</comment>
<feature type="signal peptide" evidence="1">
    <location>
        <begin position="1"/>
        <end position="27"/>
    </location>
</feature>
<evidence type="ECO:0000256" key="1">
    <source>
        <dbReference type="SAM" id="SignalP"/>
    </source>
</evidence>
<evidence type="ECO:0000313" key="2">
    <source>
        <dbReference type="EMBL" id="GKV15557.1"/>
    </source>
</evidence>
<reference evidence="2 3" key="1">
    <citation type="journal article" date="2021" name="Commun. Biol.">
        <title>The genome of Shorea leprosula (Dipterocarpaceae) highlights the ecological relevance of drought in aseasonal tropical rainforests.</title>
        <authorList>
            <person name="Ng K.K.S."/>
            <person name="Kobayashi M.J."/>
            <person name="Fawcett J.A."/>
            <person name="Hatakeyama M."/>
            <person name="Paape T."/>
            <person name="Ng C.H."/>
            <person name="Ang C.C."/>
            <person name="Tnah L.H."/>
            <person name="Lee C.T."/>
            <person name="Nishiyama T."/>
            <person name="Sese J."/>
            <person name="O'Brien M.J."/>
            <person name="Copetti D."/>
            <person name="Mohd Noor M.I."/>
            <person name="Ong R.C."/>
            <person name="Putra M."/>
            <person name="Sireger I.Z."/>
            <person name="Indrioko S."/>
            <person name="Kosugi Y."/>
            <person name="Izuno A."/>
            <person name="Isagi Y."/>
            <person name="Lee S.L."/>
            <person name="Shimizu K.K."/>
        </authorList>
    </citation>
    <scope>NUCLEOTIDE SEQUENCE [LARGE SCALE GENOMIC DNA]</scope>
    <source>
        <strain evidence="2">214</strain>
    </source>
</reference>
<proteinExistence type="predicted"/>
<evidence type="ECO:0000313" key="3">
    <source>
        <dbReference type="Proteomes" id="UP001054252"/>
    </source>
</evidence>
<dbReference type="EMBL" id="BPVZ01000043">
    <property type="protein sequence ID" value="GKV15557.1"/>
    <property type="molecule type" value="Genomic_DNA"/>
</dbReference>
<evidence type="ECO:0008006" key="4">
    <source>
        <dbReference type="Google" id="ProtNLM"/>
    </source>
</evidence>
<feature type="chain" id="PRO_5043955209" description="Secreted protein" evidence="1">
    <location>
        <begin position="28"/>
        <end position="91"/>
    </location>
</feature>
<name>A0AAV5JVD0_9ROSI</name>
<dbReference type="Proteomes" id="UP001054252">
    <property type="component" value="Unassembled WGS sequence"/>
</dbReference>
<keyword evidence="3" id="KW-1185">Reference proteome</keyword>